<accession>A0ABU7XNE9</accession>
<name>A0ABU7XNE9_9FLAO</name>
<evidence type="ECO:0000313" key="2">
    <source>
        <dbReference type="Proteomes" id="UP001337305"/>
    </source>
</evidence>
<dbReference type="RefSeq" id="WP_303304624.1">
    <property type="nucleotide sequence ID" value="NZ_JAODOP010000004.1"/>
</dbReference>
<comment type="caution">
    <text evidence="1">The sequence shown here is derived from an EMBL/GenBank/DDBJ whole genome shotgun (WGS) entry which is preliminary data.</text>
</comment>
<keyword evidence="2" id="KW-1185">Reference proteome</keyword>
<dbReference type="Proteomes" id="UP001337305">
    <property type="component" value="Unassembled WGS sequence"/>
</dbReference>
<gene>
    <name evidence="1" type="ORF">N1F79_03765</name>
</gene>
<organism evidence="1 2">
    <name type="scientific">Flavivirga spongiicola</name>
    <dbReference type="NCBI Taxonomy" id="421621"/>
    <lineage>
        <taxon>Bacteria</taxon>
        <taxon>Pseudomonadati</taxon>
        <taxon>Bacteroidota</taxon>
        <taxon>Flavobacteriia</taxon>
        <taxon>Flavobacteriales</taxon>
        <taxon>Flavobacteriaceae</taxon>
        <taxon>Flavivirga</taxon>
    </lineage>
</organism>
<dbReference type="EMBL" id="JAODOP010000004">
    <property type="protein sequence ID" value="MEF3832238.1"/>
    <property type="molecule type" value="Genomic_DNA"/>
</dbReference>
<sequence length="272" mass="30796">MKKLKYILVFFLLPITSCEDVIEVDLNNAEPRLVIDASLNWLIGTDGKNQSIQLSLTAPFFNETIPPATGATVTVTDSNNNIFNFIELENTGKYINNNFIPVLNSVYNLTILYNNETYTANETLTPIVPIEFVEQKNDGGFAGDEIEIKAFYNDPANIENFYLFEFLIVKNNSIYLEVYDDKFTDGNQIFAFFSDESLEAGDELIIKSSGISERNFEFMNILLQQTDDESGDPFETQPATVRGNCINKTSPNNYPLGYFRVSETSIFTYIID</sequence>
<evidence type="ECO:0000313" key="1">
    <source>
        <dbReference type="EMBL" id="MEF3832238.1"/>
    </source>
</evidence>
<proteinExistence type="predicted"/>
<reference evidence="1 2" key="1">
    <citation type="submission" date="2022-09" db="EMBL/GenBank/DDBJ databases">
        <title>Genome sequencing of Flavivirga sp. MEBiC05379.</title>
        <authorList>
            <person name="Oh H.-M."/>
            <person name="Kwon K.K."/>
            <person name="Park M.J."/>
            <person name="Yang S.-H."/>
        </authorList>
    </citation>
    <scope>NUCLEOTIDE SEQUENCE [LARGE SCALE GENOMIC DNA]</scope>
    <source>
        <strain evidence="1 2">MEBiC05379</strain>
    </source>
</reference>
<dbReference type="InterPro" id="IPR025345">
    <property type="entry name" value="DUF4249"/>
</dbReference>
<protein>
    <submittedName>
        <fullName evidence="1">DUF4249 domain-containing protein</fullName>
    </submittedName>
</protein>
<dbReference type="Pfam" id="PF14054">
    <property type="entry name" value="DUF4249"/>
    <property type="match status" value="1"/>
</dbReference>